<dbReference type="OrthoDB" id="445326at2759"/>
<evidence type="ECO:0000256" key="4">
    <source>
        <dbReference type="ARBA" id="ARBA00023242"/>
    </source>
</evidence>
<dbReference type="GO" id="GO:0032040">
    <property type="term" value="C:small-subunit processome"/>
    <property type="evidence" value="ECO:0007669"/>
    <property type="project" value="TreeGrafter"/>
</dbReference>
<evidence type="ECO:0000313" key="9">
    <source>
        <dbReference type="EMBL" id="KAJ2852153.1"/>
    </source>
</evidence>
<protein>
    <recommendedName>
        <fullName evidence="7">U3 small nucleolar ribonucleoprotein protein MPP10</fullName>
    </recommendedName>
</protein>
<comment type="function">
    <text evidence="7">Involved in nucleolar processing of pre-18S ribosomal RNA.</text>
</comment>
<dbReference type="PANTHER" id="PTHR17039">
    <property type="entry name" value="U3 SMALL NUCLEOLAR RIBONUCLEOPROTEIN PROTEIN MPP10"/>
    <property type="match status" value="1"/>
</dbReference>
<feature type="compositionally biased region" description="Basic and acidic residues" evidence="8">
    <location>
        <begin position="187"/>
        <end position="203"/>
    </location>
</feature>
<dbReference type="PANTHER" id="PTHR17039:SF0">
    <property type="entry name" value="U3 SMALL NUCLEOLAR RIBONUCLEOPROTEIN PROTEIN MPP10"/>
    <property type="match status" value="1"/>
</dbReference>
<evidence type="ECO:0000256" key="1">
    <source>
        <dbReference type="ARBA" id="ARBA00004604"/>
    </source>
</evidence>
<feature type="compositionally biased region" description="Acidic residues" evidence="8">
    <location>
        <begin position="119"/>
        <end position="162"/>
    </location>
</feature>
<dbReference type="GO" id="GO:0034457">
    <property type="term" value="C:Mpp10 complex"/>
    <property type="evidence" value="ECO:0007669"/>
    <property type="project" value="UniProtKB-UniRule"/>
</dbReference>
<organism evidence="9 10">
    <name type="scientific">Coemansia brasiliensis</name>
    <dbReference type="NCBI Taxonomy" id="2650707"/>
    <lineage>
        <taxon>Eukaryota</taxon>
        <taxon>Fungi</taxon>
        <taxon>Fungi incertae sedis</taxon>
        <taxon>Zoopagomycota</taxon>
        <taxon>Kickxellomycotina</taxon>
        <taxon>Kickxellomycetes</taxon>
        <taxon>Kickxellales</taxon>
        <taxon>Kickxellaceae</taxon>
        <taxon>Coemansia</taxon>
    </lineage>
</organism>
<feature type="compositionally biased region" description="Acidic residues" evidence="8">
    <location>
        <begin position="226"/>
        <end position="240"/>
    </location>
</feature>
<evidence type="ECO:0000256" key="3">
    <source>
        <dbReference type="ARBA" id="ARBA00022552"/>
    </source>
</evidence>
<dbReference type="Proteomes" id="UP001139887">
    <property type="component" value="Unassembled WGS sequence"/>
</dbReference>
<evidence type="ECO:0000256" key="5">
    <source>
        <dbReference type="ARBA" id="ARBA00023274"/>
    </source>
</evidence>
<feature type="compositionally biased region" description="Low complexity" evidence="8">
    <location>
        <begin position="582"/>
        <end position="592"/>
    </location>
</feature>
<comment type="similarity">
    <text evidence="6 7">Belongs to the MPP10 family.</text>
</comment>
<evidence type="ECO:0000313" key="10">
    <source>
        <dbReference type="Proteomes" id="UP001139887"/>
    </source>
</evidence>
<feature type="compositionally biased region" description="Basic residues" evidence="8">
    <location>
        <begin position="566"/>
        <end position="581"/>
    </location>
</feature>
<keyword evidence="3 7" id="KW-0698">rRNA processing</keyword>
<name>A0A9W8IB41_9FUNG</name>
<keyword evidence="5 7" id="KW-0687">Ribonucleoprotein</keyword>
<feature type="compositionally biased region" description="Basic and acidic residues" evidence="8">
    <location>
        <begin position="333"/>
        <end position="342"/>
    </location>
</feature>
<feature type="region of interest" description="Disordered" evidence="8">
    <location>
        <begin position="116"/>
        <end position="342"/>
    </location>
</feature>
<proteinExistence type="inferred from homology"/>
<feature type="region of interest" description="Disordered" evidence="8">
    <location>
        <begin position="528"/>
        <end position="592"/>
    </location>
</feature>
<dbReference type="GO" id="GO:0006364">
    <property type="term" value="P:rRNA processing"/>
    <property type="evidence" value="ECO:0007669"/>
    <property type="project" value="UniProtKB-KW"/>
</dbReference>
<comment type="caution">
    <text evidence="9">The sequence shown here is derived from an EMBL/GenBank/DDBJ whole genome shotgun (WGS) entry which is preliminary data.</text>
</comment>
<dbReference type="AlphaFoldDB" id="A0A9W8IB41"/>
<keyword evidence="2 7" id="KW-0690">Ribosome biogenesis</keyword>
<dbReference type="Pfam" id="PF04006">
    <property type="entry name" value="Mpp10"/>
    <property type="match status" value="1"/>
</dbReference>
<gene>
    <name evidence="9" type="primary">MPP10</name>
    <name evidence="9" type="ORF">IWW36_000533</name>
</gene>
<evidence type="ECO:0000256" key="2">
    <source>
        <dbReference type="ARBA" id="ARBA00022517"/>
    </source>
</evidence>
<sequence>MGKKRATAKATKAPGALAASAAFGQVVPESFIEKFIDSPGSFIVPTAEARDAAMEVVSRTYDAANMTEKYGLFDSWNAVINSGFDPNVQLWELINVRNEPVLKSTADTMKELTQLLESVESDESSSESSDNDMDVSDEQQEAADLESAESELESESDAEQSDDQIVNSGQDTSEDESEEESNVKPSAIDDKFFSLAEMEKFADQAEEEEEIYQAALAGSYSRQNQEDDEDDDESSDDESIDLFQDHGNDDEDSDTDSKHADELMYDDFFKPPKGSKRGKAKKALERHAKRVKFDPNLVESDEESEVEPEVEDGPTVLPQNRTSNLFEDDEEDKAVSDGKSDFERRQEKLQGLIGKLEDEAVAPKHWSMIGEVSSNVRPQNSLLAEDMEFDHMQKPVPVITHDATVTLEDIIKRRILNEEWDDVERKKDIQAKPFKPSEFIELNDKQSKKSLAEEYEAEYMAQKAGDAFVPESDAKLAESHKDVDSQMRNLFTQLDALSHFHFAPKPAATDIEIRTNVPALQMEEKLPVSMTQADQLAPSEIFEKRQPKAGRTGDLVGDTEMSREDRKRRRQRKKNEKKKQAATKAPTAKASS</sequence>
<keyword evidence="10" id="KW-1185">Reference proteome</keyword>
<dbReference type="GO" id="GO:0005732">
    <property type="term" value="C:sno(s)RNA-containing ribonucleoprotein complex"/>
    <property type="evidence" value="ECO:0007669"/>
    <property type="project" value="UniProtKB-UniRule"/>
</dbReference>
<reference evidence="9" key="1">
    <citation type="submission" date="2022-07" db="EMBL/GenBank/DDBJ databases">
        <title>Phylogenomic reconstructions and comparative analyses of Kickxellomycotina fungi.</title>
        <authorList>
            <person name="Reynolds N.K."/>
            <person name="Stajich J.E."/>
            <person name="Barry K."/>
            <person name="Grigoriev I.V."/>
            <person name="Crous P."/>
            <person name="Smith M.E."/>
        </authorList>
    </citation>
    <scope>NUCLEOTIDE SEQUENCE</scope>
    <source>
        <strain evidence="9">NRRL 1566</strain>
    </source>
</reference>
<keyword evidence="4 7" id="KW-0539">Nucleus</keyword>
<evidence type="ECO:0000256" key="6">
    <source>
        <dbReference type="ARBA" id="ARBA00029455"/>
    </source>
</evidence>
<dbReference type="EMBL" id="JANBUW010000005">
    <property type="protein sequence ID" value="KAJ2852153.1"/>
    <property type="molecule type" value="Genomic_DNA"/>
</dbReference>
<dbReference type="InterPro" id="IPR012173">
    <property type="entry name" value="Mpp10"/>
</dbReference>
<evidence type="ECO:0000256" key="8">
    <source>
        <dbReference type="SAM" id="MobiDB-lite"/>
    </source>
</evidence>
<feature type="compositionally biased region" description="Acidic residues" evidence="8">
    <location>
        <begin position="299"/>
        <end position="312"/>
    </location>
</feature>
<accession>A0A9W8IB41</accession>
<evidence type="ECO:0000256" key="7">
    <source>
        <dbReference type="PIRNR" id="PIRNR017300"/>
    </source>
</evidence>
<comment type="subcellular location">
    <subcellularLocation>
        <location evidence="1 7">Nucleus</location>
        <location evidence="1 7">Nucleolus</location>
    </subcellularLocation>
</comment>
<feature type="compositionally biased region" description="Basic and acidic residues" evidence="8">
    <location>
        <begin position="255"/>
        <end position="270"/>
    </location>
</feature>
<dbReference type="PIRSF" id="PIRSF017300">
    <property type="entry name" value="snoRNP_Mpp10"/>
    <property type="match status" value="1"/>
</dbReference>